<sequence length="138" mass="15950">MTTVVFAQQLRKLRKEKGLSQDNIAAKLYISRQAVSRWESKDATPDLTNLVLLADILDVGLDELILGQEQSKKNVNSEKVEASNNDYVVNPTTGVYKHKRPTNFWEFMASYWWVIFAIGGWLTWFLPIIVREVFKAMR</sequence>
<name>A0A192GYV9_9LACO</name>
<gene>
    <name evidence="2" type="ORF">AYR53_02390</name>
</gene>
<dbReference type="InterPro" id="IPR001387">
    <property type="entry name" value="Cro/C1-type_HTH"/>
</dbReference>
<accession>A0A192GYV9</accession>
<dbReference type="RefSeq" id="WP_068226026.1">
    <property type="nucleotide sequence ID" value="NZ_CP014623.1"/>
</dbReference>
<dbReference type="PANTHER" id="PTHR46558:SF13">
    <property type="entry name" value="HTH-TYPE TRANSCRIPTIONAL REGULATOR IMMR"/>
    <property type="match status" value="1"/>
</dbReference>
<dbReference type="Proteomes" id="UP000078582">
    <property type="component" value="Chromosome"/>
</dbReference>
<keyword evidence="3" id="KW-1185">Reference proteome</keyword>
<proteinExistence type="predicted"/>
<dbReference type="OrthoDB" id="9805856at2"/>
<dbReference type="EMBL" id="CP014873">
    <property type="protein sequence ID" value="ANK61714.1"/>
    <property type="molecule type" value="Genomic_DNA"/>
</dbReference>
<protein>
    <submittedName>
        <fullName evidence="2">Uncharacterized protein</fullName>
    </submittedName>
</protein>
<dbReference type="AlphaFoldDB" id="A0A192GYV9"/>
<keyword evidence="1" id="KW-0238">DNA-binding</keyword>
<reference evidence="2 3" key="1">
    <citation type="submission" date="2016-03" db="EMBL/GenBank/DDBJ databases">
        <title>Pediococcus and Lactobacillus from brewery environment - whole genome sequencing and assembly.</title>
        <authorList>
            <person name="Behr J."/>
            <person name="Geissler A.J."/>
            <person name="Vogel R.F."/>
        </authorList>
    </citation>
    <scope>NUCLEOTIDE SEQUENCE [LARGE SCALE GENOMIC DNA]</scope>
    <source>
        <strain evidence="2 3">TMW 1.1989</strain>
    </source>
</reference>
<evidence type="ECO:0000313" key="2">
    <source>
        <dbReference type="EMBL" id="ANK61714.1"/>
    </source>
</evidence>
<dbReference type="Pfam" id="PF01381">
    <property type="entry name" value="HTH_3"/>
    <property type="match status" value="1"/>
</dbReference>
<evidence type="ECO:0000313" key="3">
    <source>
        <dbReference type="Proteomes" id="UP000078582"/>
    </source>
</evidence>
<dbReference type="PANTHER" id="PTHR46558">
    <property type="entry name" value="TRACRIPTIONAL REGULATORY PROTEIN-RELATED-RELATED"/>
    <property type="match status" value="1"/>
</dbReference>
<dbReference type="GeneID" id="42981085"/>
<dbReference type="CDD" id="cd00093">
    <property type="entry name" value="HTH_XRE"/>
    <property type="match status" value="1"/>
</dbReference>
<dbReference type="SUPFAM" id="SSF47413">
    <property type="entry name" value="lambda repressor-like DNA-binding domains"/>
    <property type="match status" value="1"/>
</dbReference>
<dbReference type="KEGG" id="lbt:AYR52_10940"/>
<evidence type="ECO:0000256" key="1">
    <source>
        <dbReference type="ARBA" id="ARBA00023125"/>
    </source>
</evidence>
<dbReference type="Gene3D" id="1.10.260.40">
    <property type="entry name" value="lambda repressor-like DNA-binding domains"/>
    <property type="match status" value="1"/>
</dbReference>
<dbReference type="GO" id="GO:0003677">
    <property type="term" value="F:DNA binding"/>
    <property type="evidence" value="ECO:0007669"/>
    <property type="project" value="UniProtKB-KW"/>
</dbReference>
<organism evidence="2 3">
    <name type="scientific">Loigolactobacillus backii</name>
    <dbReference type="NCBI Taxonomy" id="375175"/>
    <lineage>
        <taxon>Bacteria</taxon>
        <taxon>Bacillati</taxon>
        <taxon>Bacillota</taxon>
        <taxon>Bacilli</taxon>
        <taxon>Lactobacillales</taxon>
        <taxon>Lactobacillaceae</taxon>
        <taxon>Loigolactobacillus</taxon>
    </lineage>
</organism>
<dbReference type="InterPro" id="IPR010982">
    <property type="entry name" value="Lambda_DNA-bd_dom_sf"/>
</dbReference>
<dbReference type="PROSITE" id="PS50943">
    <property type="entry name" value="HTH_CROC1"/>
    <property type="match status" value="1"/>
</dbReference>
<dbReference type="SMART" id="SM00530">
    <property type="entry name" value="HTH_XRE"/>
    <property type="match status" value="1"/>
</dbReference>